<dbReference type="GO" id="GO:0048731">
    <property type="term" value="P:system development"/>
    <property type="evidence" value="ECO:0007669"/>
    <property type="project" value="UniProtKB-ARBA"/>
</dbReference>
<dbReference type="FunFam" id="3.40.50.300:FF:003500">
    <property type="entry name" value="ADP-ribosylation factor 1"/>
    <property type="match status" value="1"/>
</dbReference>
<dbReference type="PRINTS" id="PR00328">
    <property type="entry name" value="SAR1GTPBP"/>
</dbReference>
<evidence type="ECO:0000313" key="15">
    <source>
        <dbReference type="EMBL" id="KYM94029.1"/>
    </source>
</evidence>
<keyword evidence="9" id="KW-0333">Golgi apparatus</keyword>
<dbReference type="GO" id="GO:0016192">
    <property type="term" value="P:vesicle-mediated transport"/>
    <property type="evidence" value="ECO:0007669"/>
    <property type="project" value="UniProtKB-KW"/>
</dbReference>
<dbReference type="NCBIfam" id="TIGR00231">
    <property type="entry name" value="small_GTP"/>
    <property type="match status" value="1"/>
</dbReference>
<dbReference type="PANTHER" id="PTHR11711">
    <property type="entry name" value="ADP RIBOSYLATION FACTOR-RELATED"/>
    <property type="match status" value="1"/>
</dbReference>
<evidence type="ECO:0000256" key="1">
    <source>
        <dbReference type="ARBA" id="ARBA00004444"/>
    </source>
</evidence>
<dbReference type="Gene3D" id="3.40.50.300">
    <property type="entry name" value="P-loop containing nucleotide triphosphate hydrolases"/>
    <property type="match status" value="1"/>
</dbReference>
<keyword evidence="8" id="KW-0653">Protein transport</keyword>
<feature type="signal peptide" evidence="14">
    <location>
        <begin position="1"/>
        <end position="20"/>
    </location>
</feature>
<evidence type="ECO:0000256" key="2">
    <source>
        <dbReference type="ARBA" id="ARBA00010290"/>
    </source>
</evidence>
<dbReference type="SMART" id="SM00178">
    <property type="entry name" value="SAR"/>
    <property type="match status" value="1"/>
</dbReference>
<keyword evidence="10 13" id="KW-0342">GTP-binding</keyword>
<dbReference type="CDD" id="cd04150">
    <property type="entry name" value="Arf1_5_like"/>
    <property type="match status" value="1"/>
</dbReference>
<dbReference type="STRING" id="456900.A0A151I762"/>
<reference evidence="15 16" key="1">
    <citation type="submission" date="2016-03" db="EMBL/GenBank/DDBJ databases">
        <title>Cyphomyrmex costatus WGS genome.</title>
        <authorList>
            <person name="Nygaard S."/>
            <person name="Hu H."/>
            <person name="Boomsma J."/>
            <person name="Zhang G."/>
        </authorList>
    </citation>
    <scope>NUCLEOTIDE SEQUENCE [LARGE SCALE GENOMIC DNA]</scope>
    <source>
        <strain evidence="15">MS0001</strain>
        <tissue evidence="15">Whole body</tissue>
    </source>
</reference>
<evidence type="ECO:0000256" key="11">
    <source>
        <dbReference type="ARBA" id="ARBA00023288"/>
    </source>
</evidence>
<evidence type="ECO:0000256" key="3">
    <source>
        <dbReference type="ARBA" id="ARBA00011984"/>
    </source>
</evidence>
<evidence type="ECO:0000313" key="16">
    <source>
        <dbReference type="Proteomes" id="UP000078542"/>
    </source>
</evidence>
<evidence type="ECO:0000256" key="5">
    <source>
        <dbReference type="ARBA" id="ARBA00022707"/>
    </source>
</evidence>
<feature type="chain" id="PRO_5007582054" description="small monomeric GTPase" evidence="14">
    <location>
        <begin position="21"/>
        <end position="462"/>
    </location>
</feature>
<feature type="binding site" evidence="13">
    <location>
        <begin position="406"/>
        <end position="409"/>
    </location>
    <ligand>
        <name>GTP</name>
        <dbReference type="ChEBI" id="CHEBI:37565"/>
    </ligand>
</feature>
<comment type="catalytic activity">
    <reaction evidence="12">
        <text>GTP + H2O = GDP + phosphate + H(+)</text>
        <dbReference type="Rhea" id="RHEA:19669"/>
        <dbReference type="ChEBI" id="CHEBI:15377"/>
        <dbReference type="ChEBI" id="CHEBI:15378"/>
        <dbReference type="ChEBI" id="CHEBI:37565"/>
        <dbReference type="ChEBI" id="CHEBI:43474"/>
        <dbReference type="ChEBI" id="CHEBI:58189"/>
        <dbReference type="EC" id="3.6.5.2"/>
    </reaction>
</comment>
<evidence type="ECO:0000256" key="9">
    <source>
        <dbReference type="ARBA" id="ARBA00023034"/>
    </source>
</evidence>
<comment type="similarity">
    <text evidence="2">Belongs to the small GTPase superfamily. Arf family.</text>
</comment>
<evidence type="ECO:0000256" key="8">
    <source>
        <dbReference type="ARBA" id="ARBA00022927"/>
    </source>
</evidence>
<dbReference type="GO" id="GO:0051649">
    <property type="term" value="P:establishment of localization in cell"/>
    <property type="evidence" value="ECO:0007669"/>
    <property type="project" value="UniProtKB-ARBA"/>
</dbReference>
<evidence type="ECO:0000256" key="7">
    <source>
        <dbReference type="ARBA" id="ARBA00022892"/>
    </source>
</evidence>
<dbReference type="InterPro" id="IPR045872">
    <property type="entry name" value="Arf1-5-like"/>
</dbReference>
<dbReference type="InterPro" id="IPR005225">
    <property type="entry name" value="Small_GTP-bd"/>
</dbReference>
<keyword evidence="14" id="KW-0732">Signal</keyword>
<feature type="binding site" evidence="13">
    <location>
        <position position="350"/>
    </location>
    <ligand>
        <name>GTP</name>
        <dbReference type="ChEBI" id="CHEBI:37565"/>
    </ligand>
</feature>
<dbReference type="Pfam" id="PF00025">
    <property type="entry name" value="Arf"/>
    <property type="match status" value="1"/>
</dbReference>
<dbReference type="PROSITE" id="PS51417">
    <property type="entry name" value="ARF"/>
    <property type="match status" value="1"/>
</dbReference>
<keyword evidence="5" id="KW-0519">Myristate</keyword>
<accession>A0A151I762</accession>
<dbReference type="GO" id="GO:0015031">
    <property type="term" value="P:protein transport"/>
    <property type="evidence" value="ECO:0007669"/>
    <property type="project" value="UniProtKB-KW"/>
</dbReference>
<keyword evidence="4" id="KW-0813">Transport</keyword>
<dbReference type="Proteomes" id="UP000078542">
    <property type="component" value="Unassembled WGS sequence"/>
</dbReference>
<dbReference type="GO" id="GO:0003925">
    <property type="term" value="F:G protein activity"/>
    <property type="evidence" value="ECO:0007669"/>
    <property type="project" value="UniProtKB-EC"/>
</dbReference>
<keyword evidence="7" id="KW-0931">ER-Golgi transport</keyword>
<evidence type="ECO:0000256" key="4">
    <source>
        <dbReference type="ARBA" id="ARBA00022448"/>
    </source>
</evidence>
<evidence type="ECO:0000256" key="13">
    <source>
        <dbReference type="PIRSR" id="PIRSR606689-1"/>
    </source>
</evidence>
<gene>
    <name evidence="15" type="ORF">ALC62_15358</name>
</gene>
<evidence type="ECO:0000256" key="6">
    <source>
        <dbReference type="ARBA" id="ARBA00022741"/>
    </source>
</evidence>
<dbReference type="SUPFAM" id="SSF52540">
    <property type="entry name" value="P-loop containing nucleoside triphosphate hydrolases"/>
    <property type="match status" value="1"/>
</dbReference>
<dbReference type="GO" id="GO:0000139">
    <property type="term" value="C:Golgi membrane"/>
    <property type="evidence" value="ECO:0007669"/>
    <property type="project" value="UniProtKB-SubCell"/>
</dbReference>
<organism evidence="15 16">
    <name type="scientific">Cyphomyrmex costatus</name>
    <dbReference type="NCBI Taxonomy" id="456900"/>
    <lineage>
        <taxon>Eukaryota</taxon>
        <taxon>Metazoa</taxon>
        <taxon>Ecdysozoa</taxon>
        <taxon>Arthropoda</taxon>
        <taxon>Hexapoda</taxon>
        <taxon>Insecta</taxon>
        <taxon>Pterygota</taxon>
        <taxon>Neoptera</taxon>
        <taxon>Endopterygota</taxon>
        <taxon>Hymenoptera</taxon>
        <taxon>Apocrita</taxon>
        <taxon>Aculeata</taxon>
        <taxon>Formicoidea</taxon>
        <taxon>Formicidae</taxon>
        <taxon>Myrmicinae</taxon>
        <taxon>Cyphomyrmex</taxon>
    </lineage>
</organism>
<dbReference type="AlphaFoldDB" id="A0A151I762"/>
<keyword evidence="6 13" id="KW-0547">Nucleotide-binding</keyword>
<keyword evidence="16" id="KW-1185">Reference proteome</keyword>
<keyword evidence="11" id="KW-0449">Lipoprotein</keyword>
<proteinExistence type="inferred from homology"/>
<sequence length="462" mass="53258">MCLCVIYIYIYVCFLNTVLSNMPQIKCLPLEEYQQLCLDLDRIHRQTANLHQKLCHARRNLEEEKHKRRTIEHYKNFLESQINMVKEVLFHDREVNLNEDIKKKLQFLNEPEIEFKCNNLTVQDKWIDRHLTTIVETDSTGSILSDLNCLSKSEDDLDTDTLIKIQREKKWKEYKPSGEHSMNKQCSTLDKIVEFNSPDGVMAKIKAKDSACSIPVKNVKIQIALNEENIDTKLSSNIETFSVSHSFISKIIIKPETCTPCGKSNVSGTHVQRGVTRELNSKNKSLGNGSLSAEPLTILWGVGRSSNHGEYVCNVIQRPLWQKRNEDFDGFNVETVEYKNISFTVWDVGGQDKIRPLWRHYFQNTQGLIFVVDSNDRERIGEAREELMRMLAEDELRDAVLLIFANKQDLPNAMNAAEITDKLGLHSLRNRNWYIQATCATSGDGLYEGLDWLSNQLKNANR</sequence>
<dbReference type="SMART" id="SM00177">
    <property type="entry name" value="ARF"/>
    <property type="match status" value="1"/>
</dbReference>
<name>A0A151I762_9HYME</name>
<protein>
    <recommendedName>
        <fullName evidence="3">small monomeric GTPase</fullName>
        <ecNumber evidence="3">3.6.5.2</ecNumber>
    </recommendedName>
</protein>
<comment type="subcellular location">
    <subcellularLocation>
        <location evidence="1">Golgi apparatus membrane</location>
        <topology evidence="1">Lipid-anchor</topology>
        <orientation evidence="1">Cytoplasmic side</orientation>
    </subcellularLocation>
</comment>
<dbReference type="EC" id="3.6.5.2" evidence="3"/>
<dbReference type="InterPro" id="IPR006689">
    <property type="entry name" value="Small_GTPase_ARF/SAR"/>
</dbReference>
<dbReference type="InterPro" id="IPR024156">
    <property type="entry name" value="Small_GTPase_ARF"/>
</dbReference>
<evidence type="ECO:0000256" key="14">
    <source>
        <dbReference type="SAM" id="SignalP"/>
    </source>
</evidence>
<evidence type="ECO:0000256" key="12">
    <source>
        <dbReference type="ARBA" id="ARBA00048098"/>
    </source>
</evidence>
<dbReference type="GO" id="GO:0005525">
    <property type="term" value="F:GTP binding"/>
    <property type="evidence" value="ECO:0007669"/>
    <property type="project" value="UniProtKB-KW"/>
</dbReference>
<dbReference type="EMBL" id="KQ978426">
    <property type="protein sequence ID" value="KYM94029.1"/>
    <property type="molecule type" value="Genomic_DNA"/>
</dbReference>
<dbReference type="InterPro" id="IPR027417">
    <property type="entry name" value="P-loop_NTPase"/>
</dbReference>
<evidence type="ECO:0000256" key="10">
    <source>
        <dbReference type="ARBA" id="ARBA00023134"/>
    </source>
</evidence>